<dbReference type="EMBL" id="BKCJ011802604">
    <property type="protein sequence ID" value="GFD54127.1"/>
    <property type="molecule type" value="Genomic_DNA"/>
</dbReference>
<feature type="region of interest" description="Disordered" evidence="1">
    <location>
        <begin position="24"/>
        <end position="73"/>
    </location>
</feature>
<dbReference type="AlphaFoldDB" id="A0A699X320"/>
<reference evidence="2" key="1">
    <citation type="journal article" date="2019" name="Sci. Rep.">
        <title>Draft genome of Tanacetum cinerariifolium, the natural source of mosquito coil.</title>
        <authorList>
            <person name="Yamashiro T."/>
            <person name="Shiraishi A."/>
            <person name="Satake H."/>
            <person name="Nakayama K."/>
        </authorList>
    </citation>
    <scope>NUCLEOTIDE SEQUENCE</scope>
</reference>
<evidence type="ECO:0000313" key="2">
    <source>
        <dbReference type="EMBL" id="GFD54127.1"/>
    </source>
</evidence>
<accession>A0A699X320</accession>
<feature type="non-terminal residue" evidence="2">
    <location>
        <position position="1"/>
    </location>
</feature>
<comment type="caution">
    <text evidence="2">The sequence shown here is derived from an EMBL/GenBank/DDBJ whole genome shotgun (WGS) entry which is preliminary data.</text>
</comment>
<name>A0A699X320_TANCI</name>
<proteinExistence type="predicted"/>
<evidence type="ECO:0000256" key="1">
    <source>
        <dbReference type="SAM" id="MobiDB-lite"/>
    </source>
</evidence>
<gene>
    <name evidence="2" type="ORF">Tci_926096</name>
</gene>
<organism evidence="2">
    <name type="scientific">Tanacetum cinerariifolium</name>
    <name type="common">Dalmatian daisy</name>
    <name type="synonym">Chrysanthemum cinerariifolium</name>
    <dbReference type="NCBI Taxonomy" id="118510"/>
    <lineage>
        <taxon>Eukaryota</taxon>
        <taxon>Viridiplantae</taxon>
        <taxon>Streptophyta</taxon>
        <taxon>Embryophyta</taxon>
        <taxon>Tracheophyta</taxon>
        <taxon>Spermatophyta</taxon>
        <taxon>Magnoliopsida</taxon>
        <taxon>eudicotyledons</taxon>
        <taxon>Gunneridae</taxon>
        <taxon>Pentapetalae</taxon>
        <taxon>asterids</taxon>
        <taxon>campanulids</taxon>
        <taxon>Asterales</taxon>
        <taxon>Asteraceae</taxon>
        <taxon>Asteroideae</taxon>
        <taxon>Anthemideae</taxon>
        <taxon>Anthemidinae</taxon>
        <taxon>Tanacetum</taxon>
    </lineage>
</organism>
<feature type="non-terminal residue" evidence="2">
    <location>
        <position position="73"/>
    </location>
</feature>
<protein>
    <submittedName>
        <fullName evidence="2">Uncharacterized protein</fullName>
    </submittedName>
</protein>
<sequence length="73" mass="8439">EAEPAQEYYVLSLWSSYTLTIKSSEAKNRGAKPKKDTGLKSNEKPVDHEEQAFLEEHERFKRQEKKANDEAKA</sequence>